<keyword evidence="1" id="KW-0472">Membrane</keyword>
<organism evidence="2 3">
    <name type="scientific">Tribonema minus</name>
    <dbReference type="NCBI Taxonomy" id="303371"/>
    <lineage>
        <taxon>Eukaryota</taxon>
        <taxon>Sar</taxon>
        <taxon>Stramenopiles</taxon>
        <taxon>Ochrophyta</taxon>
        <taxon>PX clade</taxon>
        <taxon>Xanthophyceae</taxon>
        <taxon>Tribonematales</taxon>
        <taxon>Tribonemataceae</taxon>
        <taxon>Tribonema</taxon>
    </lineage>
</organism>
<keyword evidence="1" id="KW-0812">Transmembrane</keyword>
<keyword evidence="1" id="KW-1133">Transmembrane helix</keyword>
<sequence>MESAGHRAYLKTRLAIEPPSKMQVRDWPAAFWACLVGCGLMWCTLAMLDAKSTVIIAKRAVAVVALVTPAAAVVRSSVPFKQQH</sequence>
<evidence type="ECO:0000256" key="1">
    <source>
        <dbReference type="SAM" id="Phobius"/>
    </source>
</evidence>
<protein>
    <submittedName>
        <fullName evidence="2">Uncharacterized protein</fullName>
    </submittedName>
</protein>
<name>A0A835Z6K9_9STRA</name>
<feature type="transmembrane region" description="Helical" evidence="1">
    <location>
        <begin position="29"/>
        <end position="48"/>
    </location>
</feature>
<feature type="transmembrane region" description="Helical" evidence="1">
    <location>
        <begin position="60"/>
        <end position="78"/>
    </location>
</feature>
<keyword evidence="3" id="KW-1185">Reference proteome</keyword>
<dbReference type="Proteomes" id="UP000664859">
    <property type="component" value="Unassembled WGS sequence"/>
</dbReference>
<dbReference type="AlphaFoldDB" id="A0A835Z6K9"/>
<dbReference type="EMBL" id="JAFCMP010000173">
    <property type="protein sequence ID" value="KAG5184234.1"/>
    <property type="molecule type" value="Genomic_DNA"/>
</dbReference>
<evidence type="ECO:0000313" key="3">
    <source>
        <dbReference type="Proteomes" id="UP000664859"/>
    </source>
</evidence>
<evidence type="ECO:0000313" key="2">
    <source>
        <dbReference type="EMBL" id="KAG5184234.1"/>
    </source>
</evidence>
<accession>A0A835Z6K9</accession>
<reference evidence="2" key="1">
    <citation type="submission" date="2021-02" db="EMBL/GenBank/DDBJ databases">
        <title>First Annotated Genome of the Yellow-green Alga Tribonema minus.</title>
        <authorList>
            <person name="Mahan K.M."/>
        </authorList>
    </citation>
    <scope>NUCLEOTIDE SEQUENCE</scope>
    <source>
        <strain evidence="2">UTEX B ZZ1240</strain>
    </source>
</reference>
<proteinExistence type="predicted"/>
<gene>
    <name evidence="2" type="ORF">JKP88DRAFT_237845</name>
</gene>
<comment type="caution">
    <text evidence="2">The sequence shown here is derived from an EMBL/GenBank/DDBJ whole genome shotgun (WGS) entry which is preliminary data.</text>
</comment>